<dbReference type="GO" id="GO:0036297">
    <property type="term" value="P:interstrand cross-link repair"/>
    <property type="evidence" value="ECO:0007669"/>
    <property type="project" value="InterPro"/>
</dbReference>
<comment type="caution">
    <text evidence="2">The sequence shown here is derived from an EMBL/GenBank/DDBJ whole genome shotgun (WGS) entry which is preliminary data.</text>
</comment>
<dbReference type="InterPro" id="IPR037381">
    <property type="entry name" value="RFWD3"/>
</dbReference>
<name>A0A445JXK8_GLYSO</name>
<dbReference type="PANTHER" id="PTHR16047">
    <property type="entry name" value="RFWD3 PROTEIN"/>
    <property type="match status" value="1"/>
</dbReference>
<protein>
    <submittedName>
        <fullName evidence="2">Exocyst complex component SEC10a isoform A</fullName>
    </submittedName>
</protein>
<proteinExistence type="predicted"/>
<dbReference type="PANTHER" id="PTHR16047:SF13">
    <property type="entry name" value="E3 UBIQUITIN-PROTEIN LIGASE RFWD3"/>
    <property type="match status" value="1"/>
</dbReference>
<dbReference type="GO" id="GO:0005634">
    <property type="term" value="C:nucleus"/>
    <property type="evidence" value="ECO:0007669"/>
    <property type="project" value="InterPro"/>
</dbReference>
<dbReference type="Proteomes" id="UP000289340">
    <property type="component" value="Chromosome 7"/>
</dbReference>
<dbReference type="GO" id="GO:0016567">
    <property type="term" value="P:protein ubiquitination"/>
    <property type="evidence" value="ECO:0007669"/>
    <property type="project" value="InterPro"/>
</dbReference>
<reference evidence="2 3" key="1">
    <citation type="submission" date="2018-09" db="EMBL/GenBank/DDBJ databases">
        <title>A high-quality reference genome of wild soybean provides a powerful tool to mine soybean genomes.</title>
        <authorList>
            <person name="Xie M."/>
            <person name="Chung C.Y.L."/>
            <person name="Li M.-W."/>
            <person name="Wong F.-L."/>
            <person name="Chan T.-F."/>
            <person name="Lam H.-M."/>
        </authorList>
    </citation>
    <scope>NUCLEOTIDE SEQUENCE [LARGE SCALE GENOMIC DNA]</scope>
    <source>
        <strain evidence="3">cv. W05</strain>
        <tissue evidence="2">Hypocotyl of etiolated seedlings</tissue>
    </source>
</reference>
<dbReference type="Pfam" id="PF07393">
    <property type="entry name" value="Sec10_HB"/>
    <property type="match status" value="1"/>
</dbReference>
<sequence>MTLTLSQATVEEYTMHAGMSPFEMQDILLPSGTNGVKDLHISVSHSSSLALFASLGKKLSVLSLDSGNLVVNYDLQVLAWSCSWDLNNSHYIYAGLQFNRGTSAMQHYVATRPMFIDVEIMNADTKLVLGDLAGQASPSNVARGLSSLYKEITDTVHKEAATITAVFPSPSEVMSILVQSNCYVAMRDFFEDQAAEQFYSDLRDLTQRVIKFGVSDSAVFLPQLIASITAIIQLAEVIGEFGQPLTRGTGETSAIGDLSSTGLASLTGELS</sequence>
<evidence type="ECO:0000259" key="1">
    <source>
        <dbReference type="Pfam" id="PF07393"/>
    </source>
</evidence>
<feature type="domain" description="Exocyst complex component Sec10-like alpha-helical bundle" evidence="1">
    <location>
        <begin position="97"/>
        <end position="179"/>
    </location>
</feature>
<dbReference type="AlphaFoldDB" id="A0A445JXK8"/>
<evidence type="ECO:0000313" key="3">
    <source>
        <dbReference type="Proteomes" id="UP000289340"/>
    </source>
</evidence>
<dbReference type="InterPro" id="IPR048627">
    <property type="entry name" value="Sec10_HB"/>
</dbReference>
<organism evidence="2 3">
    <name type="scientific">Glycine soja</name>
    <name type="common">Wild soybean</name>
    <dbReference type="NCBI Taxonomy" id="3848"/>
    <lineage>
        <taxon>Eukaryota</taxon>
        <taxon>Viridiplantae</taxon>
        <taxon>Streptophyta</taxon>
        <taxon>Embryophyta</taxon>
        <taxon>Tracheophyta</taxon>
        <taxon>Spermatophyta</taxon>
        <taxon>Magnoliopsida</taxon>
        <taxon>eudicotyledons</taxon>
        <taxon>Gunneridae</taxon>
        <taxon>Pentapetalae</taxon>
        <taxon>rosids</taxon>
        <taxon>fabids</taxon>
        <taxon>Fabales</taxon>
        <taxon>Fabaceae</taxon>
        <taxon>Papilionoideae</taxon>
        <taxon>50 kb inversion clade</taxon>
        <taxon>NPAAA clade</taxon>
        <taxon>indigoferoid/millettioid clade</taxon>
        <taxon>Phaseoleae</taxon>
        <taxon>Glycine</taxon>
        <taxon>Glycine subgen. Soja</taxon>
    </lineage>
</organism>
<evidence type="ECO:0000313" key="2">
    <source>
        <dbReference type="EMBL" id="RZC03188.1"/>
    </source>
</evidence>
<accession>A0A445JXK8</accession>
<dbReference type="GO" id="GO:0004842">
    <property type="term" value="F:ubiquitin-protein transferase activity"/>
    <property type="evidence" value="ECO:0007669"/>
    <property type="project" value="InterPro"/>
</dbReference>
<dbReference type="EMBL" id="QZWG01000007">
    <property type="protein sequence ID" value="RZC03188.1"/>
    <property type="molecule type" value="Genomic_DNA"/>
</dbReference>
<gene>
    <name evidence="2" type="ORF">D0Y65_018026</name>
</gene>
<keyword evidence="3" id="KW-1185">Reference proteome</keyword>